<keyword evidence="1" id="KW-1133">Transmembrane helix</keyword>
<evidence type="ECO:0000256" key="1">
    <source>
        <dbReference type="SAM" id="Phobius"/>
    </source>
</evidence>
<keyword evidence="1" id="KW-0812">Transmembrane</keyword>
<accession>A0ABU0X0Z2</accession>
<reference evidence="2 3" key="1">
    <citation type="submission" date="2017-06" db="EMBL/GenBank/DDBJ databases">
        <title>Cultured bacterium strain Saccharothrix yanglingensis Hhs.015.</title>
        <authorList>
            <person name="Xia Y."/>
        </authorList>
    </citation>
    <scope>NUCLEOTIDE SEQUENCE [LARGE SCALE GENOMIC DNA]</scope>
    <source>
        <strain evidence="2 3">Hhs.015</strain>
    </source>
</reference>
<keyword evidence="1" id="KW-0472">Membrane</keyword>
<feature type="transmembrane region" description="Helical" evidence="1">
    <location>
        <begin position="116"/>
        <end position="136"/>
    </location>
</feature>
<protein>
    <recommendedName>
        <fullName evidence="4">Secreted protein</fullName>
    </recommendedName>
</protein>
<proteinExistence type="predicted"/>
<feature type="transmembrane region" description="Helical" evidence="1">
    <location>
        <begin position="12"/>
        <end position="38"/>
    </location>
</feature>
<dbReference type="RefSeq" id="WP_306746594.1">
    <property type="nucleotide sequence ID" value="NZ_NSDM01000006.1"/>
</dbReference>
<comment type="caution">
    <text evidence="2">The sequence shown here is derived from an EMBL/GenBank/DDBJ whole genome shotgun (WGS) entry which is preliminary data.</text>
</comment>
<sequence>MTTATGKSTPPPTIVAAFFGFLVSGATALATGLLLLGARQEALDAVRSGSPSMSREEAEFATTVTLGVAVGIALLVALVHLWLSFKLKAGRNRARVVLTLFTLVQAASLITGQGNVVGYVSVAAAAVAVVLAYLPASNAYVASVERAG</sequence>
<organism evidence="2 3">
    <name type="scientific">Saccharothrix yanglingensis</name>
    <dbReference type="NCBI Taxonomy" id="659496"/>
    <lineage>
        <taxon>Bacteria</taxon>
        <taxon>Bacillati</taxon>
        <taxon>Actinomycetota</taxon>
        <taxon>Actinomycetes</taxon>
        <taxon>Pseudonocardiales</taxon>
        <taxon>Pseudonocardiaceae</taxon>
        <taxon>Saccharothrix</taxon>
    </lineage>
</organism>
<evidence type="ECO:0008006" key="4">
    <source>
        <dbReference type="Google" id="ProtNLM"/>
    </source>
</evidence>
<feature type="transmembrane region" description="Helical" evidence="1">
    <location>
        <begin position="94"/>
        <end position="110"/>
    </location>
</feature>
<keyword evidence="3" id="KW-1185">Reference proteome</keyword>
<gene>
    <name evidence="2" type="ORF">CKY47_15750</name>
</gene>
<dbReference type="Proteomes" id="UP001225605">
    <property type="component" value="Unassembled WGS sequence"/>
</dbReference>
<evidence type="ECO:0000313" key="2">
    <source>
        <dbReference type="EMBL" id="MDQ2585408.1"/>
    </source>
</evidence>
<feature type="transmembrane region" description="Helical" evidence="1">
    <location>
        <begin position="58"/>
        <end position="82"/>
    </location>
</feature>
<evidence type="ECO:0000313" key="3">
    <source>
        <dbReference type="Proteomes" id="UP001225605"/>
    </source>
</evidence>
<name>A0ABU0X0Z2_9PSEU</name>
<dbReference type="EMBL" id="NSDM01000006">
    <property type="protein sequence ID" value="MDQ2585408.1"/>
    <property type="molecule type" value="Genomic_DNA"/>
</dbReference>